<dbReference type="InterPro" id="IPR036157">
    <property type="entry name" value="dUTPase-like_sf"/>
</dbReference>
<comment type="similarity">
    <text evidence="1">Belongs to the dUTPase family.</text>
</comment>
<dbReference type="InterPro" id="IPR029054">
    <property type="entry name" value="dUTPase-like"/>
</dbReference>
<feature type="domain" description="dUTPase-like" evidence="6">
    <location>
        <begin position="34"/>
        <end position="163"/>
    </location>
</feature>
<dbReference type="GO" id="GO:0006226">
    <property type="term" value="P:dUMP biosynthetic process"/>
    <property type="evidence" value="ECO:0007669"/>
    <property type="project" value="InterPro"/>
</dbReference>
<dbReference type="GO" id="GO:0000287">
    <property type="term" value="F:magnesium ion binding"/>
    <property type="evidence" value="ECO:0007669"/>
    <property type="project" value="InterPro"/>
</dbReference>
<gene>
    <name evidence="7" type="ORF">SAMN02745207_00205</name>
</gene>
<evidence type="ECO:0000256" key="4">
    <source>
        <dbReference type="ARBA" id="ARBA00023080"/>
    </source>
</evidence>
<dbReference type="GO" id="GO:0004170">
    <property type="term" value="F:dUTP diphosphatase activity"/>
    <property type="evidence" value="ECO:0007669"/>
    <property type="project" value="UniProtKB-EC"/>
</dbReference>
<organism evidence="7 8">
    <name type="scientific">Clostridium grantii DSM 8605</name>
    <dbReference type="NCBI Taxonomy" id="1121316"/>
    <lineage>
        <taxon>Bacteria</taxon>
        <taxon>Bacillati</taxon>
        <taxon>Bacillota</taxon>
        <taxon>Clostridia</taxon>
        <taxon>Eubacteriales</taxon>
        <taxon>Clostridiaceae</taxon>
        <taxon>Clostridium</taxon>
    </lineage>
</organism>
<evidence type="ECO:0000313" key="7">
    <source>
        <dbReference type="EMBL" id="SHH15635.1"/>
    </source>
</evidence>
<dbReference type="SUPFAM" id="SSF51283">
    <property type="entry name" value="dUTPase-like"/>
    <property type="match status" value="1"/>
</dbReference>
<dbReference type="Pfam" id="PF00692">
    <property type="entry name" value="dUTPase"/>
    <property type="match status" value="1"/>
</dbReference>
<dbReference type="Proteomes" id="UP000184447">
    <property type="component" value="Unassembled WGS sequence"/>
</dbReference>
<accession>A0A1M5QNH6</accession>
<keyword evidence="3" id="KW-0378">Hydrolase</keyword>
<evidence type="ECO:0000256" key="1">
    <source>
        <dbReference type="ARBA" id="ARBA00006581"/>
    </source>
</evidence>
<proteinExistence type="inferred from homology"/>
<comment type="catalytic activity">
    <reaction evidence="5">
        <text>dUTP + H2O = dUMP + diphosphate + H(+)</text>
        <dbReference type="Rhea" id="RHEA:10248"/>
        <dbReference type="ChEBI" id="CHEBI:15377"/>
        <dbReference type="ChEBI" id="CHEBI:15378"/>
        <dbReference type="ChEBI" id="CHEBI:33019"/>
        <dbReference type="ChEBI" id="CHEBI:61555"/>
        <dbReference type="ChEBI" id="CHEBI:246422"/>
        <dbReference type="EC" id="3.6.1.23"/>
    </reaction>
</comment>
<dbReference type="Gene3D" id="2.70.40.10">
    <property type="match status" value="1"/>
</dbReference>
<protein>
    <recommendedName>
        <fullName evidence="2">dUTP diphosphatase</fullName>
        <ecNumber evidence="2">3.6.1.23</ecNumber>
    </recommendedName>
</protein>
<dbReference type="InterPro" id="IPR008181">
    <property type="entry name" value="dUTPase"/>
</dbReference>
<dbReference type="EMBL" id="FQXM01000002">
    <property type="protein sequence ID" value="SHH15635.1"/>
    <property type="molecule type" value="Genomic_DNA"/>
</dbReference>
<sequence length="165" mass="18549">MKKSRGFEVVTLKQFKKDFSSINLKDIDETYNSIVLPKRATSNSAGYDIFTLCSINLKPGEEKIIPTGIKSYMLNDEWLAIIIRSGHGFKYNIRLKNQVGVVDSDYYNNESNEGHIFIAIKNEGEKEFNLEKGSAIAQGIFHKYLLADEDSAVNNKRIGGFGSTN</sequence>
<dbReference type="AlphaFoldDB" id="A0A1M5QNH6"/>
<dbReference type="CDD" id="cd07557">
    <property type="entry name" value="trimeric_dUTPase"/>
    <property type="match status" value="1"/>
</dbReference>
<evidence type="ECO:0000259" key="6">
    <source>
        <dbReference type="Pfam" id="PF00692"/>
    </source>
</evidence>
<dbReference type="OrthoDB" id="9809956at2"/>
<dbReference type="RefSeq" id="WP_073336071.1">
    <property type="nucleotide sequence ID" value="NZ_FQXM01000002.1"/>
</dbReference>
<evidence type="ECO:0000256" key="2">
    <source>
        <dbReference type="ARBA" id="ARBA00012379"/>
    </source>
</evidence>
<dbReference type="EC" id="3.6.1.23" evidence="2"/>
<dbReference type="STRING" id="1121316.SAMN02745207_00205"/>
<dbReference type="PANTHER" id="PTHR11241">
    <property type="entry name" value="DEOXYURIDINE 5'-TRIPHOSPHATE NUCLEOTIDOHYDROLASE"/>
    <property type="match status" value="1"/>
</dbReference>
<dbReference type="PANTHER" id="PTHR11241:SF0">
    <property type="entry name" value="DEOXYURIDINE 5'-TRIPHOSPHATE NUCLEOTIDOHYDROLASE"/>
    <property type="match status" value="1"/>
</dbReference>
<reference evidence="7 8" key="1">
    <citation type="submission" date="2016-11" db="EMBL/GenBank/DDBJ databases">
        <authorList>
            <person name="Jaros S."/>
            <person name="Januszkiewicz K."/>
            <person name="Wedrychowicz H."/>
        </authorList>
    </citation>
    <scope>NUCLEOTIDE SEQUENCE [LARGE SCALE GENOMIC DNA]</scope>
    <source>
        <strain evidence="7 8">DSM 8605</strain>
    </source>
</reference>
<evidence type="ECO:0000256" key="3">
    <source>
        <dbReference type="ARBA" id="ARBA00022801"/>
    </source>
</evidence>
<dbReference type="GO" id="GO:0046081">
    <property type="term" value="P:dUTP catabolic process"/>
    <property type="evidence" value="ECO:0007669"/>
    <property type="project" value="InterPro"/>
</dbReference>
<evidence type="ECO:0000256" key="5">
    <source>
        <dbReference type="ARBA" id="ARBA00047686"/>
    </source>
</evidence>
<keyword evidence="4" id="KW-0546">Nucleotide metabolism</keyword>
<keyword evidence="8" id="KW-1185">Reference proteome</keyword>
<dbReference type="InterPro" id="IPR033704">
    <property type="entry name" value="dUTPase_trimeric"/>
</dbReference>
<evidence type="ECO:0000313" key="8">
    <source>
        <dbReference type="Proteomes" id="UP000184447"/>
    </source>
</evidence>
<name>A0A1M5QNH6_9CLOT</name>